<keyword evidence="3" id="KW-0964">Secreted</keyword>
<name>A0A3M8DTM4_9BACL</name>
<dbReference type="GO" id="GO:0006508">
    <property type="term" value="P:proteolysis"/>
    <property type="evidence" value="ECO:0007669"/>
    <property type="project" value="UniProtKB-KW"/>
</dbReference>
<dbReference type="GO" id="GO:0016020">
    <property type="term" value="C:membrane"/>
    <property type="evidence" value="ECO:0007669"/>
    <property type="project" value="InterPro"/>
</dbReference>
<evidence type="ECO:0000259" key="13">
    <source>
        <dbReference type="Pfam" id="PF02225"/>
    </source>
</evidence>
<dbReference type="InterPro" id="IPR010259">
    <property type="entry name" value="S8pro/Inhibitor_I9"/>
</dbReference>
<dbReference type="InterPro" id="IPR023827">
    <property type="entry name" value="Peptidase_S8_Asp-AS"/>
</dbReference>
<dbReference type="InterPro" id="IPR037045">
    <property type="entry name" value="S8pro/Inhibitor_I9_sf"/>
</dbReference>
<evidence type="ECO:0000313" key="17">
    <source>
        <dbReference type="Proteomes" id="UP000271031"/>
    </source>
</evidence>
<keyword evidence="5 11" id="KW-0732">Signal</keyword>
<organism evidence="16 17">
    <name type="scientific">Brevibacillus fluminis</name>
    <dbReference type="NCBI Taxonomy" id="511487"/>
    <lineage>
        <taxon>Bacteria</taxon>
        <taxon>Bacillati</taxon>
        <taxon>Bacillota</taxon>
        <taxon>Bacilli</taxon>
        <taxon>Bacillales</taxon>
        <taxon>Paenibacillaceae</taxon>
        <taxon>Brevibacillus</taxon>
    </lineage>
</organism>
<feature type="chain" id="PRO_5018275599" evidence="11">
    <location>
        <begin position="29"/>
        <end position="1041"/>
    </location>
</feature>
<evidence type="ECO:0000256" key="10">
    <source>
        <dbReference type="RuleBase" id="RU003355"/>
    </source>
</evidence>
<dbReference type="InterPro" id="IPR023828">
    <property type="entry name" value="Peptidase_S8_Ser-AS"/>
</dbReference>
<evidence type="ECO:0000313" key="16">
    <source>
        <dbReference type="EMBL" id="RNB91456.1"/>
    </source>
</evidence>
<dbReference type="PROSITE" id="PS51892">
    <property type="entry name" value="SUBTILASE"/>
    <property type="match status" value="1"/>
</dbReference>
<dbReference type="Pfam" id="PF00082">
    <property type="entry name" value="Peptidase_S8"/>
    <property type="match status" value="1"/>
</dbReference>
<dbReference type="PROSITE" id="PS00138">
    <property type="entry name" value="SUBTILASE_SER"/>
    <property type="match status" value="1"/>
</dbReference>
<evidence type="ECO:0000256" key="9">
    <source>
        <dbReference type="PROSITE-ProRule" id="PRU01240"/>
    </source>
</evidence>
<keyword evidence="17" id="KW-1185">Reference proteome</keyword>
<evidence type="ECO:0000256" key="5">
    <source>
        <dbReference type="ARBA" id="ARBA00022729"/>
    </source>
</evidence>
<dbReference type="EMBL" id="RHHQ01000005">
    <property type="protein sequence ID" value="RNB91456.1"/>
    <property type="molecule type" value="Genomic_DNA"/>
</dbReference>
<evidence type="ECO:0000259" key="14">
    <source>
        <dbReference type="Pfam" id="PF05922"/>
    </source>
</evidence>
<dbReference type="Pfam" id="PF06280">
    <property type="entry name" value="fn3_5"/>
    <property type="match status" value="1"/>
</dbReference>
<dbReference type="SUPFAM" id="SSF52025">
    <property type="entry name" value="PA domain"/>
    <property type="match status" value="1"/>
</dbReference>
<feature type="active site" description="Charge relay system" evidence="8 9">
    <location>
        <position position="205"/>
    </location>
</feature>
<feature type="signal peptide" evidence="11">
    <location>
        <begin position="1"/>
        <end position="28"/>
    </location>
</feature>
<evidence type="ECO:0000256" key="11">
    <source>
        <dbReference type="SAM" id="SignalP"/>
    </source>
</evidence>
<dbReference type="PANTHER" id="PTHR43806">
    <property type="entry name" value="PEPTIDASE S8"/>
    <property type="match status" value="1"/>
</dbReference>
<dbReference type="PROSITE" id="PS00136">
    <property type="entry name" value="SUBTILASE_ASP"/>
    <property type="match status" value="1"/>
</dbReference>
<evidence type="ECO:0000256" key="1">
    <source>
        <dbReference type="ARBA" id="ARBA00011073"/>
    </source>
</evidence>
<comment type="similarity">
    <text evidence="1 9 10">Belongs to the peptidase S8 family.</text>
</comment>
<feature type="domain" description="Inhibitor I9" evidence="14">
    <location>
        <begin position="72"/>
        <end position="160"/>
    </location>
</feature>
<dbReference type="RefSeq" id="WP_122916848.1">
    <property type="nucleotide sequence ID" value="NZ_RHHQ01000005.1"/>
</dbReference>
<dbReference type="PANTHER" id="PTHR43806:SF65">
    <property type="entry name" value="SERINE PROTEASE APRX"/>
    <property type="match status" value="1"/>
</dbReference>
<evidence type="ECO:0000259" key="15">
    <source>
        <dbReference type="Pfam" id="PF06280"/>
    </source>
</evidence>
<dbReference type="InterPro" id="IPR010435">
    <property type="entry name" value="C5a/SBT2-like_Fn3"/>
</dbReference>
<feature type="domain" description="C5a peptidase/Subtilisin-like protease SBT2-like Fn3-like" evidence="15">
    <location>
        <begin position="702"/>
        <end position="801"/>
    </location>
</feature>
<dbReference type="Pfam" id="PF02225">
    <property type="entry name" value="PA"/>
    <property type="match status" value="1"/>
</dbReference>
<evidence type="ECO:0000256" key="7">
    <source>
        <dbReference type="ARBA" id="ARBA00022825"/>
    </source>
</evidence>
<dbReference type="InterPro" id="IPR022398">
    <property type="entry name" value="Peptidase_S8_His-AS"/>
</dbReference>
<keyword evidence="6 9" id="KW-0378">Hydrolase</keyword>
<dbReference type="InterPro" id="IPR034213">
    <property type="entry name" value="S8_Vpr-like"/>
</dbReference>
<dbReference type="PROSITE" id="PS00137">
    <property type="entry name" value="SUBTILASE_HIS"/>
    <property type="match status" value="1"/>
</dbReference>
<dbReference type="Gene3D" id="3.30.70.80">
    <property type="entry name" value="Peptidase S8 propeptide/proteinase inhibitor I9"/>
    <property type="match status" value="1"/>
</dbReference>
<evidence type="ECO:0000256" key="2">
    <source>
        <dbReference type="ARBA" id="ARBA00022512"/>
    </source>
</evidence>
<evidence type="ECO:0000256" key="8">
    <source>
        <dbReference type="PIRSR" id="PIRSR615500-1"/>
    </source>
</evidence>
<dbReference type="Gene3D" id="2.60.40.1710">
    <property type="entry name" value="Subtilisin-like superfamily"/>
    <property type="match status" value="1"/>
</dbReference>
<keyword evidence="4 9" id="KW-0645">Protease</keyword>
<dbReference type="Pfam" id="PF05922">
    <property type="entry name" value="Inhibitor_I9"/>
    <property type="match status" value="1"/>
</dbReference>
<evidence type="ECO:0000259" key="12">
    <source>
        <dbReference type="Pfam" id="PF00082"/>
    </source>
</evidence>
<feature type="active site" description="Charge relay system" evidence="8 9">
    <location>
        <position position="254"/>
    </location>
</feature>
<dbReference type="OrthoDB" id="9798386at2"/>
<protein>
    <submittedName>
        <fullName evidence="16">Peptidase</fullName>
    </submittedName>
</protein>
<accession>A0A3M8DTM4</accession>
<dbReference type="InterPro" id="IPR000209">
    <property type="entry name" value="Peptidase_S8/S53_dom"/>
</dbReference>
<dbReference type="InterPro" id="IPR015500">
    <property type="entry name" value="Peptidase_S8_subtilisin-rel"/>
</dbReference>
<evidence type="ECO:0000256" key="3">
    <source>
        <dbReference type="ARBA" id="ARBA00022525"/>
    </source>
</evidence>
<dbReference type="CDD" id="cd02133">
    <property type="entry name" value="PA_C5a_like"/>
    <property type="match status" value="1"/>
</dbReference>
<dbReference type="CDD" id="cd07474">
    <property type="entry name" value="Peptidases_S8_subtilisin_Vpr-like"/>
    <property type="match status" value="1"/>
</dbReference>
<reference evidence="16 17" key="1">
    <citation type="submission" date="2018-10" db="EMBL/GenBank/DDBJ databases">
        <title>Phylogenomics of Brevibacillus.</title>
        <authorList>
            <person name="Dunlap C."/>
        </authorList>
    </citation>
    <scope>NUCLEOTIDE SEQUENCE [LARGE SCALE GENOMIC DNA]</scope>
    <source>
        <strain evidence="16 17">JCM 15716</strain>
    </source>
</reference>
<dbReference type="InterPro" id="IPR036852">
    <property type="entry name" value="Peptidase_S8/S53_dom_sf"/>
</dbReference>
<dbReference type="Proteomes" id="UP000271031">
    <property type="component" value="Unassembled WGS sequence"/>
</dbReference>
<dbReference type="InterPro" id="IPR046450">
    <property type="entry name" value="PA_dom_sf"/>
</dbReference>
<comment type="caution">
    <text evidence="16">The sequence shown here is derived from an EMBL/GenBank/DDBJ whole genome shotgun (WGS) entry which is preliminary data.</text>
</comment>
<dbReference type="SUPFAM" id="SSF52743">
    <property type="entry name" value="Subtilisin-like"/>
    <property type="match status" value="1"/>
</dbReference>
<feature type="domain" description="Peptidase S8/S53" evidence="12">
    <location>
        <begin position="196"/>
        <end position="640"/>
    </location>
</feature>
<dbReference type="GO" id="GO:0004252">
    <property type="term" value="F:serine-type endopeptidase activity"/>
    <property type="evidence" value="ECO:0007669"/>
    <property type="project" value="UniProtKB-UniRule"/>
</dbReference>
<dbReference type="AlphaFoldDB" id="A0A3M8DTM4"/>
<evidence type="ECO:0000256" key="4">
    <source>
        <dbReference type="ARBA" id="ARBA00022670"/>
    </source>
</evidence>
<dbReference type="Gene3D" id="3.50.30.30">
    <property type="match status" value="1"/>
</dbReference>
<dbReference type="Gene3D" id="3.40.50.200">
    <property type="entry name" value="Peptidase S8/S53 domain"/>
    <property type="match status" value="2"/>
</dbReference>
<dbReference type="InterPro" id="IPR050131">
    <property type="entry name" value="Peptidase_S8_subtilisin-like"/>
</dbReference>
<feature type="domain" description="PA" evidence="13">
    <location>
        <begin position="422"/>
        <end position="482"/>
    </location>
</feature>
<gene>
    <name evidence="16" type="ORF">EDM56_05315</name>
</gene>
<keyword evidence="2" id="KW-0134">Cell wall</keyword>
<dbReference type="PRINTS" id="PR00723">
    <property type="entry name" value="SUBTILISIN"/>
</dbReference>
<keyword evidence="7 9" id="KW-0720">Serine protease</keyword>
<dbReference type="InterPro" id="IPR003137">
    <property type="entry name" value="PA_domain"/>
</dbReference>
<proteinExistence type="inferred from homology"/>
<sequence length="1041" mass="111378">MKKTIKTIAAAALSSGLLLSGVPYNVYASEQAAASDLAKVNEITKAQADISSKVSRYSESLDTESDDTVSVIVQLETDPVAVAKSTSGKKSFSERAVESQLKKEQSSVIKAAKKLGVKLDVEQQYSYVFNGFAVNLAASDIPDLAKVPGVKYIFSNNHYYSIPEVENVDELPGGKYDVNPLAQIGVPEMWASGLTGKGLKVGVIDTGVDYNHPDLKDAFKGGYDSFDNDKDPYEQAPISPEDDRLHQGYEGSSHGTHVSGTIVGRASNPTSDVQVRGIAYEADLYVYRVLGRGGGSSAQVIDGIEKAVRDHMDVINLSLGSDLEKNSDSADSIAVNNAMLAGTITVIANGNAARDKEGQFYYTAGSPAGALLPITVGAVSSPSTQFDSTATSSLGQTYSLPLMSWKTLQEDFASIIGTAPVPVVYANLGSVSDFSTVDVKGKIALISRGTLAFVDKIKNAKDAGAIAVIIYNGNDKDGDGLADETVPGREGYCTFLGDALDAIPTFNMKGTDGWALAKELRANPEKAKSLTFTFGKDYPKTLDEGDKMADFSSRGPAFDGNYSIKPDVSAPGVSILSSVPAWSKLIDGATYEQAYGRKNGTSMATPHIAGLSLLLKEAHPNWTPFDVKAALANTSVRISDEENTEYDVYSQGAGRVDGAAAMKTPAVLQTVEKIKILDKDLTQKPVTNYGDNYSFGLMKAGSNEKTVTLQLKNTSKNEVSYKAEVIMHDSVTTDPYDPKETPDTDNINVDLSESTISADGGDATQFELSLTPSKDAKDGVYEGEVLLKSEDGNPDLHLPFVVHVGEKREDTKFGFDQFKLTNTLISPNKDGYHDTTEATALVQASDINVLNLEAWSLDDTYIGTLASLVNTDDKGKPTYAPFTPGLVRFSNLDGTYVNGNLERKALDPGTYKLRLVGQVVDPSKDAGDNIVNEYEVWNTFGISEAPERALLEKAVNKAAASFKAKVVNTTEVDKAVLELPADNDDVTYAVTRSSNTQLIDKNGVLKEVPKESTNVTLTVTIASAVDESVTKSVRVKVTLEP</sequence>
<feature type="active site" description="Charge relay system" evidence="8 9">
    <location>
        <position position="602"/>
    </location>
</feature>
<evidence type="ECO:0000256" key="6">
    <source>
        <dbReference type="ARBA" id="ARBA00022801"/>
    </source>
</evidence>